<feature type="compositionally biased region" description="Low complexity" evidence="2">
    <location>
        <begin position="1033"/>
        <end position="1044"/>
    </location>
</feature>
<sequence length="2178" mass="244305">MSTCCWCTHAGPDAIGLLERYASKVLSPSEFDAANDDLCYCVECVDEYHKAREKSPSLQTVLWQLETTRLINHLEKTMRKRNEPHDLYIVEGDKETPCYDYTSSDLERDLSIPLFEILKYPYLLLNKHLSDLWVEALFEVEKINYNYEVTGKHPGIYLLVVHPNEQIRRWAIRTATNLGEVDRDDYYDIQEVFTCLFKVIDLDLFENPYIYNSAELEEGRLNLLPPHLYDTNDHKSFWLGICMLLTVLEEQAMDSLLLGPEKQNDFMQCILTTLKDHKDDEKQDPFWPALQCFMVILNRLGSKVWGQLTEPIKAFQIIIDSPSYKKKIERIRQSCRRTKTEPFFDYGDEMITSSQMVYNYYTEKLPKDTGWKAAVWPDYFRNLHEDIQALASMLQSDADQEEHWHSSTFLWFIPFVHSLMDLSGGILYIMTVVWHLCSEINKVFCEATHYCDKVSESFILILVAVVQLHLAKGCLHLLRVSSKFWVEAVVKCAKLPSAASAHSSEGGLRNFPRTSGPVSSQGPCSMQLVCMRLIRSLLKEAYQQGLQGSCKIFLDRLNFLLRNHDVSQGWQLSAEDTSELQKCLLKFIESIDDKQLATTSRGQSAAACVSPPVFSMKQERETGDDRCPVNPSCEQAACPPLRSDEVCREGPSPRRVSGLGEEHREVSRRDQNLHKTPERPVSNIKQEPEERSVLEGNHLACPKLANGHKNAQNKEHCPQDPENERERESSYKSDCEQALLNLESNNRGGKEARSRTSECLPVPEKDPDGRNGGSGSAVKMSVDSLANIKVVLEKSSLTSKLKQFFKNSRRGTTTPEPAAEKQLCLKDGSRGQEEGTSEIRGTSYSLLNVCKQEPSSVDASEDKPLCPQKKSVDRLAELRGAPKAECDLEESSSDDENIPYSTIRKNLKKNRSAAAATLLADSQIDRDLSRLSLAAYAKGVNFPVDSSQESTVHEQSCIRRKVGGAVRSCCGRESNQSSPDADEPGNQIIVISDSSSDEDKNKMHMAAERERKQGGASLQKPSDCAFESARGQESPAASSSPLPAEECESQCFEFETEDEIYSVWQDSQGDEKAADPPEQQGLPIKPRSSHAQWETGRQTNDRGYDTDYIGEEVIEKAAEDFEQQVNSKRKDSKAETPNNEAVVGKGNAKDFTEARANGGGYARHDNPLLLSPSTTAGPSASKSANEKSKTRPAKSPAKSQQLKMGHKRAEKGNLKPSALNKKSPQTKSFRSAPAVVPPKKVHGYPQPASTVEKLGLKKAPRKAAELSQRSLDCLDELRSYGKAAGELGSPQQRKSKLIPAQSLVDKNRKMLTCQDLQFYRQSKPKLKERGRRIHGRNPETKPLKIAKKVVPKQSLPQVARGAANGFQKERAVCSSSPSNSERKKLCQRPLEREEVQPTSVSPVNKEFSLAGQSTNFDMNVVENTAVVTPFLGNLGSTVTGGTKTDFVVSSYFSSSPCDKAVSEETNSKLSMDNEEDNDLFLTQRAPVDMEVCSQVENGIIVVENVPESPLQGHSLNTDMCKHVGCAEKVNKAGAYCTKHSALAPLDHVFAKPLPPKPSTAKIFCSTSSRSANLTKDLENFDKTSLVLKSKPALKMDGIKRLSFTNVLGPRNSNNDPQFQNMRSNRIAEIAKAQPTPGIHAGQERHLHFPQVSHVSAQKRDYSIFNKEVLRWNYDMFARFNQFGVPESLLQSIVAPIPARFKGYNDYFDTFFPLMVLNAFETVAQEWLENQKPREQKEFPLKLLSLSADSNGADFTAEIQEIDLESQMHPKESDLVFLKVSKRQNPYIEESGMELVRYVGLVTHFSQPSVREARRKEQKVVCRLSIQTQGSLSFISKEARCTVVSSLVTTQRRFKALLLLSRSPLASPIYSASYANFCPKGLNMDSVNAVPDMAEYNEDQKKAIETAYTMVMKLPMFPQICLIHGPPGTGKSKTIVGLLYRILAERPEKENAAHSLNTKIKRNRVLVCAPSNAAVDGLMKKIILFFKKKCQDKENPLGNCGDINLVRLGQEKSISEEVRKFSLNDQIEHRKNRGKLVHDQDLHKRKEELDQQLDMLSRQRAMERETQEKRQKLDEEICRLSRERERLAHQLKEVRGRSQELKTNIILESHIICCTLSTSGGALLESAFRRQTYNPISCIIVDEAGQACEVETLVPLIHGCRKLVLVGDPKQLPPTVISV</sequence>
<reference evidence="6" key="1">
    <citation type="submission" date="2025-08" db="UniProtKB">
        <authorList>
            <consortium name="RefSeq"/>
        </authorList>
    </citation>
    <scope>IDENTIFICATION</scope>
</reference>
<feature type="compositionally biased region" description="Polar residues" evidence="2">
    <location>
        <begin position="1171"/>
        <end position="1183"/>
    </location>
</feature>
<feature type="coiled-coil region" evidence="1">
    <location>
        <begin position="2038"/>
        <end position="2103"/>
    </location>
</feature>
<feature type="compositionally biased region" description="Basic and acidic residues" evidence="2">
    <location>
        <begin position="1380"/>
        <end position="1395"/>
    </location>
</feature>
<feature type="compositionally biased region" description="Basic and acidic residues" evidence="2">
    <location>
        <begin position="712"/>
        <end position="735"/>
    </location>
</feature>
<feature type="compositionally biased region" description="Basic and acidic residues" evidence="2">
    <location>
        <begin position="997"/>
        <end position="1013"/>
    </location>
</feature>
<evidence type="ECO:0000313" key="6">
    <source>
        <dbReference type="RefSeq" id="XP_015263019.1"/>
    </source>
</evidence>
<keyword evidence="6" id="KW-0547">Nucleotide-binding</keyword>
<protein>
    <submittedName>
        <fullName evidence="6">Probable helicase senataxin</fullName>
    </submittedName>
</protein>
<keyword evidence="1" id="KW-0175">Coiled coil</keyword>
<dbReference type="Proteomes" id="UP000694871">
    <property type="component" value="Unplaced"/>
</dbReference>
<gene>
    <name evidence="6" type="primary">SETX</name>
</gene>
<dbReference type="PANTHER" id="PTHR10887:SF537">
    <property type="entry name" value="HELICASE SENATAXIN-RELATED"/>
    <property type="match status" value="1"/>
</dbReference>
<dbReference type="Gene3D" id="3.40.50.300">
    <property type="entry name" value="P-loop containing nucleotide triphosphate hydrolases"/>
    <property type="match status" value="1"/>
</dbReference>
<evidence type="ECO:0000259" key="4">
    <source>
        <dbReference type="Pfam" id="PF13086"/>
    </source>
</evidence>
<accession>A0ABM1JNI2</accession>
<keyword evidence="6" id="KW-0347">Helicase</keyword>
<dbReference type="GO" id="GO:0004386">
    <property type="term" value="F:helicase activity"/>
    <property type="evidence" value="ECO:0007669"/>
    <property type="project" value="UniProtKB-KW"/>
</dbReference>
<dbReference type="CDD" id="cd18042">
    <property type="entry name" value="DEXXQc_SETX"/>
    <property type="match status" value="1"/>
</dbReference>
<feature type="domain" description="Helicase Sen1 N-terminal" evidence="3">
    <location>
        <begin position="36"/>
        <end position="341"/>
    </location>
</feature>
<dbReference type="RefSeq" id="XP_015263019.1">
    <property type="nucleotide sequence ID" value="XM_015407533.1"/>
</dbReference>
<dbReference type="Pfam" id="PF13086">
    <property type="entry name" value="AAA_11"/>
    <property type="match status" value="1"/>
</dbReference>
<proteinExistence type="predicted"/>
<dbReference type="GeneID" id="107107263"/>
<keyword evidence="6" id="KW-0378">Hydrolase</keyword>
<dbReference type="InterPro" id="IPR045055">
    <property type="entry name" value="DNA2/NAM7-like"/>
</dbReference>
<keyword evidence="5" id="KW-1185">Reference proteome</keyword>
<feature type="region of interest" description="Disordered" evidence="2">
    <location>
        <begin position="644"/>
        <end position="778"/>
    </location>
</feature>
<feature type="compositionally biased region" description="Polar residues" evidence="2">
    <location>
        <begin position="1089"/>
        <end position="1098"/>
    </location>
</feature>
<evidence type="ECO:0000313" key="5">
    <source>
        <dbReference type="Proteomes" id="UP000694871"/>
    </source>
</evidence>
<dbReference type="SUPFAM" id="SSF52540">
    <property type="entry name" value="P-loop containing nucleoside triphosphate hydrolases"/>
    <property type="match status" value="1"/>
</dbReference>
<dbReference type="InterPro" id="IPR041677">
    <property type="entry name" value="DNA2/NAM7_AAA_11"/>
</dbReference>
<feature type="region of interest" description="Disordered" evidence="2">
    <location>
        <begin position="1369"/>
        <end position="1399"/>
    </location>
</feature>
<evidence type="ECO:0000259" key="3">
    <source>
        <dbReference type="Pfam" id="PF12726"/>
    </source>
</evidence>
<evidence type="ECO:0000256" key="1">
    <source>
        <dbReference type="SAM" id="Coils"/>
    </source>
</evidence>
<dbReference type="InterPro" id="IPR027417">
    <property type="entry name" value="P-loop_NTPase"/>
</dbReference>
<dbReference type="InterPro" id="IPR024481">
    <property type="entry name" value="Helicase_Sen1_N"/>
</dbReference>
<keyword evidence="6" id="KW-0067">ATP-binding</keyword>
<feature type="compositionally biased region" description="Basic and acidic residues" evidence="2">
    <location>
        <begin position="660"/>
        <end position="678"/>
    </location>
</feature>
<feature type="region of interest" description="Disordered" evidence="2">
    <location>
        <begin position="501"/>
        <end position="521"/>
    </location>
</feature>
<evidence type="ECO:0000256" key="2">
    <source>
        <dbReference type="SAM" id="MobiDB-lite"/>
    </source>
</evidence>
<feature type="region of interest" description="Disordered" evidence="2">
    <location>
        <begin position="969"/>
        <end position="1249"/>
    </location>
</feature>
<name>A0ABM1JNI2_GEKJA</name>
<dbReference type="Pfam" id="PF12726">
    <property type="entry name" value="SEN1_N"/>
    <property type="match status" value="1"/>
</dbReference>
<organism evidence="5 6">
    <name type="scientific">Gekko japonicus</name>
    <name type="common">Schlegel's Japanese gecko</name>
    <dbReference type="NCBI Taxonomy" id="146911"/>
    <lineage>
        <taxon>Eukaryota</taxon>
        <taxon>Metazoa</taxon>
        <taxon>Chordata</taxon>
        <taxon>Craniata</taxon>
        <taxon>Vertebrata</taxon>
        <taxon>Euteleostomi</taxon>
        <taxon>Lepidosauria</taxon>
        <taxon>Squamata</taxon>
        <taxon>Bifurcata</taxon>
        <taxon>Gekkota</taxon>
        <taxon>Gekkonidae</taxon>
        <taxon>Gekkoninae</taxon>
        <taxon>Gekko</taxon>
    </lineage>
</organism>
<feature type="compositionally biased region" description="Polar residues" evidence="2">
    <location>
        <begin position="1220"/>
        <end position="1229"/>
    </location>
</feature>
<dbReference type="PANTHER" id="PTHR10887">
    <property type="entry name" value="DNA2/NAM7 HELICASE FAMILY"/>
    <property type="match status" value="1"/>
</dbReference>
<feature type="domain" description="DNA2/NAM7 helicase helicase" evidence="4">
    <location>
        <begin position="1895"/>
        <end position="2177"/>
    </location>
</feature>
<feature type="non-terminal residue" evidence="6">
    <location>
        <position position="2178"/>
    </location>
</feature>
<feature type="compositionally biased region" description="Polar residues" evidence="2">
    <location>
        <begin position="512"/>
        <end position="521"/>
    </location>
</feature>